<feature type="non-terminal residue" evidence="2">
    <location>
        <position position="1"/>
    </location>
</feature>
<sequence length="414" mass="48989">ETIIFKMWIPRKLRFLIQFCFFVLSRNIICFHGESNQQLFVGATEGKVHNYFFLYQRQEYPRDCHEVLHRCSSTSSSGVYLIKPDGYAEPFEVYCDNSVDDGGWTIIQRRFDGTINFNRSWEDYQLGFGFLSSELWIGNKRLSYLTSQKRYQLRIDLTTTDGSSFNVTFDTFRISDDFSNYKLVKAEITSGTVGGTVPSDCKELYNNGERTSGVYEIKPTIWSDSPFEVYCNMSDGGGWTVFQRRVDASQDFYLYWNDYKIGFGNQSRNFWLGNEKIYSLTNQRQYELRIDFVDYDGDPYYAKYEFFRISDENDNFRLDVGNYFDGDAGDSLTYHDDQPFTTRDNDNDDYDYSAYSSETDNVAHYFDGAWWYMNFYDNYDNDSSLNSPYDSDNFYWDTFLSDYNYIKFTEMKVR</sequence>
<gene>
    <name evidence="2" type="ORF">BSL78_03187</name>
</gene>
<dbReference type="SUPFAM" id="SSF56496">
    <property type="entry name" value="Fibrinogen C-terminal domain-like"/>
    <property type="match status" value="2"/>
</dbReference>
<dbReference type="Pfam" id="PF00147">
    <property type="entry name" value="Fibrinogen_C"/>
    <property type="match status" value="2"/>
</dbReference>
<dbReference type="CDD" id="cd00087">
    <property type="entry name" value="FReD"/>
    <property type="match status" value="1"/>
</dbReference>
<dbReference type="STRING" id="307972.A0A2G8LI29"/>
<protein>
    <recommendedName>
        <fullName evidence="1">Fibrinogen C-terminal domain-containing protein</fullName>
    </recommendedName>
</protein>
<dbReference type="PANTHER" id="PTHR19143">
    <property type="entry name" value="FIBRINOGEN/TENASCIN/ANGIOPOEITIN"/>
    <property type="match status" value="1"/>
</dbReference>
<accession>A0A2G8LI29</accession>
<evidence type="ECO:0000259" key="1">
    <source>
        <dbReference type="PROSITE" id="PS51406"/>
    </source>
</evidence>
<reference evidence="2 3" key="1">
    <citation type="journal article" date="2017" name="PLoS Biol.">
        <title>The sea cucumber genome provides insights into morphological evolution and visceral regeneration.</title>
        <authorList>
            <person name="Zhang X."/>
            <person name="Sun L."/>
            <person name="Yuan J."/>
            <person name="Sun Y."/>
            <person name="Gao Y."/>
            <person name="Zhang L."/>
            <person name="Li S."/>
            <person name="Dai H."/>
            <person name="Hamel J.F."/>
            <person name="Liu C."/>
            <person name="Yu Y."/>
            <person name="Liu S."/>
            <person name="Lin W."/>
            <person name="Guo K."/>
            <person name="Jin S."/>
            <person name="Xu P."/>
            <person name="Storey K.B."/>
            <person name="Huan P."/>
            <person name="Zhang T."/>
            <person name="Zhou Y."/>
            <person name="Zhang J."/>
            <person name="Lin C."/>
            <person name="Li X."/>
            <person name="Xing L."/>
            <person name="Huo D."/>
            <person name="Sun M."/>
            <person name="Wang L."/>
            <person name="Mercier A."/>
            <person name="Li F."/>
            <person name="Yang H."/>
            <person name="Xiang J."/>
        </authorList>
    </citation>
    <scope>NUCLEOTIDE SEQUENCE [LARGE SCALE GENOMIC DNA]</scope>
    <source>
        <strain evidence="2">Shaxun</strain>
        <tissue evidence="2">Muscle</tissue>
    </source>
</reference>
<name>A0A2G8LI29_STIJA</name>
<dbReference type="InterPro" id="IPR050373">
    <property type="entry name" value="Fibrinogen_C-term_domain"/>
</dbReference>
<dbReference type="SMART" id="SM00186">
    <property type="entry name" value="FBG"/>
    <property type="match status" value="2"/>
</dbReference>
<evidence type="ECO:0000313" key="2">
    <source>
        <dbReference type="EMBL" id="PIK59891.1"/>
    </source>
</evidence>
<dbReference type="Proteomes" id="UP000230750">
    <property type="component" value="Unassembled WGS sequence"/>
</dbReference>
<evidence type="ECO:0000313" key="3">
    <source>
        <dbReference type="Proteomes" id="UP000230750"/>
    </source>
</evidence>
<dbReference type="PROSITE" id="PS51406">
    <property type="entry name" value="FIBRINOGEN_C_2"/>
    <property type="match status" value="2"/>
</dbReference>
<dbReference type="Gene3D" id="3.90.215.10">
    <property type="entry name" value="Gamma Fibrinogen, chain A, domain 1"/>
    <property type="match status" value="2"/>
</dbReference>
<feature type="non-terminal residue" evidence="2">
    <location>
        <position position="414"/>
    </location>
</feature>
<dbReference type="EMBL" id="MRZV01000071">
    <property type="protein sequence ID" value="PIK59891.1"/>
    <property type="molecule type" value="Genomic_DNA"/>
</dbReference>
<dbReference type="InterPro" id="IPR036056">
    <property type="entry name" value="Fibrinogen-like_C"/>
</dbReference>
<dbReference type="OrthoDB" id="7735550at2759"/>
<dbReference type="InterPro" id="IPR014716">
    <property type="entry name" value="Fibrinogen_a/b/g_C_1"/>
</dbReference>
<keyword evidence="3" id="KW-1185">Reference proteome</keyword>
<feature type="domain" description="Fibrinogen C-terminal" evidence="1">
    <location>
        <begin position="192"/>
        <end position="414"/>
    </location>
</feature>
<comment type="caution">
    <text evidence="2">The sequence shown here is derived from an EMBL/GenBank/DDBJ whole genome shotgun (WGS) entry which is preliminary data.</text>
</comment>
<dbReference type="InterPro" id="IPR002181">
    <property type="entry name" value="Fibrinogen_a/b/g_C_dom"/>
</dbReference>
<organism evidence="2 3">
    <name type="scientific">Stichopus japonicus</name>
    <name type="common">Sea cucumber</name>
    <dbReference type="NCBI Taxonomy" id="307972"/>
    <lineage>
        <taxon>Eukaryota</taxon>
        <taxon>Metazoa</taxon>
        <taxon>Echinodermata</taxon>
        <taxon>Eleutherozoa</taxon>
        <taxon>Echinozoa</taxon>
        <taxon>Holothuroidea</taxon>
        <taxon>Aspidochirotacea</taxon>
        <taxon>Aspidochirotida</taxon>
        <taxon>Stichopodidae</taxon>
        <taxon>Apostichopus</taxon>
    </lineage>
</organism>
<dbReference type="AlphaFoldDB" id="A0A2G8LI29"/>
<dbReference type="GO" id="GO:0005615">
    <property type="term" value="C:extracellular space"/>
    <property type="evidence" value="ECO:0007669"/>
    <property type="project" value="TreeGrafter"/>
</dbReference>
<feature type="domain" description="Fibrinogen C-terminal" evidence="1">
    <location>
        <begin position="55"/>
        <end position="191"/>
    </location>
</feature>
<dbReference type="NCBIfam" id="NF040941">
    <property type="entry name" value="GGGWT_bact"/>
    <property type="match status" value="2"/>
</dbReference>
<proteinExistence type="predicted"/>